<sequence length="316" mass="35681">MLQRENSRPEKTIVHKINCSTNVSKKMRNNEEAGQLNERGAVLPEIPVVSHGISTNDIDIIHDDGGIFQSKTKASSCIIRETAGTKIVLMAKNQNSLNINTNVLTTVKQKPKIISQVIIPPSKCTPKIVTNNENKENLSSLNTKNYDRLKRKTRKEIKRKDKMLKRKKEEDESSNSDIAMSVHSDSDICDVASESDSPDMQDTDFNIIKSKSKGCKKNVKVKIEKTKTCLIPDTMLHLNKPVALEANQNLEPQSSSSSNLETVPIDLKKYDYVLTKSMEVELIDCKNIVKTVELMSINENETDFVFLDDDDYIYFD</sequence>
<dbReference type="Proteomes" id="UP000691718">
    <property type="component" value="Unassembled WGS sequence"/>
</dbReference>
<dbReference type="EMBL" id="CAJQZP010000895">
    <property type="protein sequence ID" value="CAG4994555.1"/>
    <property type="molecule type" value="Genomic_DNA"/>
</dbReference>
<dbReference type="AlphaFoldDB" id="A0A8S3X4Z9"/>
<reference evidence="1" key="1">
    <citation type="submission" date="2021-04" db="EMBL/GenBank/DDBJ databases">
        <authorList>
            <person name="Tunstrom K."/>
        </authorList>
    </citation>
    <scope>NUCLEOTIDE SEQUENCE</scope>
</reference>
<proteinExistence type="predicted"/>
<comment type="caution">
    <text evidence="1">The sequence shown here is derived from an EMBL/GenBank/DDBJ whole genome shotgun (WGS) entry which is preliminary data.</text>
</comment>
<evidence type="ECO:0000313" key="2">
    <source>
        <dbReference type="Proteomes" id="UP000691718"/>
    </source>
</evidence>
<evidence type="ECO:0000313" key="1">
    <source>
        <dbReference type="EMBL" id="CAG4994555.1"/>
    </source>
</evidence>
<keyword evidence="2" id="KW-1185">Reference proteome</keyword>
<protein>
    <submittedName>
        <fullName evidence="1">(apollo) hypothetical protein</fullName>
    </submittedName>
</protein>
<name>A0A8S3X4Z9_PARAO</name>
<dbReference type="OrthoDB" id="6931877at2759"/>
<accession>A0A8S3X4Z9</accession>
<gene>
    <name evidence="1" type="ORF">PAPOLLO_LOCUS12644</name>
</gene>
<organism evidence="1 2">
    <name type="scientific">Parnassius apollo</name>
    <name type="common">Apollo butterfly</name>
    <name type="synonym">Papilio apollo</name>
    <dbReference type="NCBI Taxonomy" id="110799"/>
    <lineage>
        <taxon>Eukaryota</taxon>
        <taxon>Metazoa</taxon>
        <taxon>Ecdysozoa</taxon>
        <taxon>Arthropoda</taxon>
        <taxon>Hexapoda</taxon>
        <taxon>Insecta</taxon>
        <taxon>Pterygota</taxon>
        <taxon>Neoptera</taxon>
        <taxon>Endopterygota</taxon>
        <taxon>Lepidoptera</taxon>
        <taxon>Glossata</taxon>
        <taxon>Ditrysia</taxon>
        <taxon>Papilionoidea</taxon>
        <taxon>Papilionidae</taxon>
        <taxon>Parnassiinae</taxon>
        <taxon>Parnassini</taxon>
        <taxon>Parnassius</taxon>
        <taxon>Parnassius</taxon>
    </lineage>
</organism>